<dbReference type="CDD" id="cd01992">
    <property type="entry name" value="TilS_N"/>
    <property type="match status" value="1"/>
</dbReference>
<evidence type="ECO:0000256" key="4">
    <source>
        <dbReference type="ARBA" id="ARBA00022741"/>
    </source>
</evidence>
<dbReference type="GO" id="GO:0005524">
    <property type="term" value="F:ATP binding"/>
    <property type="evidence" value="ECO:0007669"/>
    <property type="project" value="UniProtKB-KW"/>
</dbReference>
<dbReference type="PANTHER" id="PTHR43033">
    <property type="entry name" value="TRNA(ILE)-LYSIDINE SYNTHASE-RELATED"/>
    <property type="match status" value="1"/>
</dbReference>
<keyword evidence="2 8" id="KW-0436">Ligase</keyword>
<accession>A0A3B0T9K4</accession>
<feature type="domain" description="tRNA(Ile)-lysidine/2-thiocytidine synthase N-terminal" evidence="7">
    <location>
        <begin position="28"/>
        <end position="208"/>
    </location>
</feature>
<dbReference type="AlphaFoldDB" id="A0A3B0T9K4"/>
<dbReference type="NCBIfam" id="TIGR02432">
    <property type="entry name" value="lysidine_TilS_N"/>
    <property type="match status" value="1"/>
</dbReference>
<dbReference type="InterPro" id="IPR014729">
    <property type="entry name" value="Rossmann-like_a/b/a_fold"/>
</dbReference>
<proteinExistence type="inferred from homology"/>
<evidence type="ECO:0000313" key="8">
    <source>
        <dbReference type="EMBL" id="VAW13560.1"/>
    </source>
</evidence>
<dbReference type="Pfam" id="PF01171">
    <property type="entry name" value="ATP_bind_3"/>
    <property type="match status" value="1"/>
</dbReference>
<dbReference type="EC" id="6.3.4.19" evidence="1"/>
<evidence type="ECO:0000256" key="5">
    <source>
        <dbReference type="ARBA" id="ARBA00022840"/>
    </source>
</evidence>
<name>A0A3B0T9K4_9ZZZZ</name>
<reference evidence="8" key="1">
    <citation type="submission" date="2018-06" db="EMBL/GenBank/DDBJ databases">
        <authorList>
            <person name="Zhirakovskaya E."/>
        </authorList>
    </citation>
    <scope>NUCLEOTIDE SEQUENCE</scope>
</reference>
<keyword evidence="5" id="KW-0067">ATP-binding</keyword>
<evidence type="ECO:0000256" key="3">
    <source>
        <dbReference type="ARBA" id="ARBA00022694"/>
    </source>
</evidence>
<protein>
    <recommendedName>
        <fullName evidence="1">tRNA(Ile)-lysidine synthetase</fullName>
        <ecNumber evidence="1">6.3.4.19</ecNumber>
    </recommendedName>
</protein>
<gene>
    <name evidence="8" type="ORF">MNBD_ALPHA09-1750</name>
</gene>
<evidence type="ECO:0000259" key="7">
    <source>
        <dbReference type="Pfam" id="PF01171"/>
    </source>
</evidence>
<dbReference type="EMBL" id="UOEM01000062">
    <property type="protein sequence ID" value="VAW13560.1"/>
    <property type="molecule type" value="Genomic_DNA"/>
</dbReference>
<dbReference type="HAMAP" id="MF_01161">
    <property type="entry name" value="tRNA_Ile_lys_synt"/>
    <property type="match status" value="1"/>
</dbReference>
<comment type="catalytic activity">
    <reaction evidence="6">
        <text>cytidine(34) in tRNA(Ile2) + L-lysine + ATP = lysidine(34) in tRNA(Ile2) + AMP + diphosphate + H(+)</text>
        <dbReference type="Rhea" id="RHEA:43744"/>
        <dbReference type="Rhea" id="RHEA-COMP:10625"/>
        <dbReference type="Rhea" id="RHEA-COMP:10670"/>
        <dbReference type="ChEBI" id="CHEBI:15378"/>
        <dbReference type="ChEBI" id="CHEBI:30616"/>
        <dbReference type="ChEBI" id="CHEBI:32551"/>
        <dbReference type="ChEBI" id="CHEBI:33019"/>
        <dbReference type="ChEBI" id="CHEBI:82748"/>
        <dbReference type="ChEBI" id="CHEBI:83665"/>
        <dbReference type="ChEBI" id="CHEBI:456215"/>
        <dbReference type="EC" id="6.3.4.19"/>
    </reaction>
</comment>
<keyword evidence="3" id="KW-0819">tRNA processing</keyword>
<dbReference type="Gene3D" id="3.40.50.620">
    <property type="entry name" value="HUPs"/>
    <property type="match status" value="1"/>
</dbReference>
<dbReference type="SUPFAM" id="SSF52402">
    <property type="entry name" value="Adenine nucleotide alpha hydrolases-like"/>
    <property type="match status" value="1"/>
</dbReference>
<keyword evidence="4" id="KW-0547">Nucleotide-binding</keyword>
<evidence type="ECO:0000256" key="2">
    <source>
        <dbReference type="ARBA" id="ARBA00022598"/>
    </source>
</evidence>
<dbReference type="InterPro" id="IPR012094">
    <property type="entry name" value="tRNA_Ile_lys_synt"/>
</dbReference>
<dbReference type="InterPro" id="IPR012795">
    <property type="entry name" value="tRNA_Ile_lys_synt_N"/>
</dbReference>
<dbReference type="PANTHER" id="PTHR43033:SF1">
    <property type="entry name" value="TRNA(ILE)-LYSIDINE SYNTHASE-RELATED"/>
    <property type="match status" value="1"/>
</dbReference>
<dbReference type="GO" id="GO:0008033">
    <property type="term" value="P:tRNA processing"/>
    <property type="evidence" value="ECO:0007669"/>
    <property type="project" value="UniProtKB-KW"/>
</dbReference>
<evidence type="ECO:0000256" key="1">
    <source>
        <dbReference type="ARBA" id="ARBA00013267"/>
    </source>
</evidence>
<dbReference type="InterPro" id="IPR011063">
    <property type="entry name" value="TilS/TtcA_N"/>
</dbReference>
<sequence length="424" mass="44243">MTGTLKPAPIEAGEARRIFASLPPRASLAVAVSGGADSVALMQLLARWAAEDGPRPRLHMLTVDHGLRPQAADEARAVAAWAAGVGLDHTVLTANKPPPRSGIQAWARDLRLRLMGEWVVSHGAEGVVLAHHREDQAETLAMRLARGSGLAGLGAMRGEAVVGNLRLYRPLLGVARARLRATLESLGQPWVEDPGNSDPCHERVRLRQALAADGALAELGLAPTALAAAAGRLGRADAAIEHYVNRCLEVAATVDRSGYATVDGKAFAAAPEEVRLRVLARLIGWVGGGPPPRGAGLETLLADLGGRTAATLGGCQVAHTKTGLLVCRELRNLEALRLSPGETAFWDGRFVLGLQGAAAPVDIRPLGLAGFAQARTVVAELGNIPSRAGQAIPGGFRGADLTAPPVFSSKTAGERLGVEFYRGN</sequence>
<organism evidence="8">
    <name type="scientific">hydrothermal vent metagenome</name>
    <dbReference type="NCBI Taxonomy" id="652676"/>
    <lineage>
        <taxon>unclassified sequences</taxon>
        <taxon>metagenomes</taxon>
        <taxon>ecological metagenomes</taxon>
    </lineage>
</organism>
<evidence type="ECO:0000256" key="6">
    <source>
        <dbReference type="ARBA" id="ARBA00048539"/>
    </source>
</evidence>
<dbReference type="GO" id="GO:0032267">
    <property type="term" value="F:tRNA(Ile)-lysidine synthase activity"/>
    <property type="evidence" value="ECO:0007669"/>
    <property type="project" value="UniProtKB-EC"/>
</dbReference>